<protein>
    <recommendedName>
        <fullName evidence="3">Cytotoxic translational repressor of toxin-antitoxin stability system</fullName>
    </recommendedName>
</protein>
<keyword evidence="2" id="KW-1185">Reference proteome</keyword>
<proteinExistence type="predicted"/>
<evidence type="ECO:0000313" key="1">
    <source>
        <dbReference type="EMBL" id="MBB5067807.1"/>
    </source>
</evidence>
<comment type="caution">
    <text evidence="1">The sequence shown here is derived from an EMBL/GenBank/DDBJ whole genome shotgun (WGS) entry which is preliminary data.</text>
</comment>
<evidence type="ECO:0000313" key="2">
    <source>
        <dbReference type="Proteomes" id="UP000580474"/>
    </source>
</evidence>
<accession>A0A840NHS0</accession>
<reference evidence="1 2" key="1">
    <citation type="submission" date="2020-08" db="EMBL/GenBank/DDBJ databases">
        <title>Sequencing the genomes of 1000 actinobacteria strains.</title>
        <authorList>
            <person name="Klenk H.-P."/>
        </authorList>
    </citation>
    <scope>NUCLEOTIDE SEQUENCE [LARGE SCALE GENOMIC DNA]</scope>
    <source>
        <strain evidence="1 2">DSM 45582</strain>
    </source>
</reference>
<dbReference type="AlphaFoldDB" id="A0A840NHS0"/>
<sequence length="141" mass="16235">MKPPRATRADHERFCAREGWTRVRNARGRTGTHHVIYELTLPDGRVLRTRISHPPDRSTYGPSLWAHILRDQLQVSEDDFWACVDRKVLPDRGFPVRSSSESLPAELVRLLVHRAGVPEAEIRTMTKDEAITRLNAYWNGL</sequence>
<name>A0A840NHS0_9PSEU</name>
<dbReference type="Proteomes" id="UP000580474">
    <property type="component" value="Unassembled WGS sequence"/>
</dbReference>
<gene>
    <name evidence="1" type="ORF">BJ969_000895</name>
</gene>
<dbReference type="EMBL" id="JACHIV010000001">
    <property type="protein sequence ID" value="MBB5067807.1"/>
    <property type="molecule type" value="Genomic_DNA"/>
</dbReference>
<evidence type="ECO:0008006" key="3">
    <source>
        <dbReference type="Google" id="ProtNLM"/>
    </source>
</evidence>
<organism evidence="1 2">
    <name type="scientific">Saccharopolyspora gloriosae</name>
    <dbReference type="NCBI Taxonomy" id="455344"/>
    <lineage>
        <taxon>Bacteria</taxon>
        <taxon>Bacillati</taxon>
        <taxon>Actinomycetota</taxon>
        <taxon>Actinomycetes</taxon>
        <taxon>Pseudonocardiales</taxon>
        <taxon>Pseudonocardiaceae</taxon>
        <taxon>Saccharopolyspora</taxon>
    </lineage>
</organism>